<feature type="compositionally biased region" description="Basic and acidic residues" evidence="7">
    <location>
        <begin position="1"/>
        <end position="13"/>
    </location>
</feature>
<dbReference type="InterPro" id="IPR003657">
    <property type="entry name" value="WRKY_dom"/>
</dbReference>
<dbReference type="PROSITE" id="PS50811">
    <property type="entry name" value="WRKY"/>
    <property type="match status" value="2"/>
</dbReference>
<evidence type="ECO:0000256" key="5">
    <source>
        <dbReference type="ARBA" id="ARBA00023163"/>
    </source>
</evidence>
<keyword evidence="4" id="KW-0238">DNA-binding</keyword>
<feature type="domain" description="WRKY" evidence="8">
    <location>
        <begin position="315"/>
        <end position="380"/>
    </location>
</feature>
<organism evidence="9 10">
    <name type="scientific">Trapa incisa</name>
    <dbReference type="NCBI Taxonomy" id="236973"/>
    <lineage>
        <taxon>Eukaryota</taxon>
        <taxon>Viridiplantae</taxon>
        <taxon>Streptophyta</taxon>
        <taxon>Embryophyta</taxon>
        <taxon>Tracheophyta</taxon>
        <taxon>Spermatophyta</taxon>
        <taxon>Magnoliopsida</taxon>
        <taxon>eudicotyledons</taxon>
        <taxon>Gunneridae</taxon>
        <taxon>Pentapetalae</taxon>
        <taxon>rosids</taxon>
        <taxon>malvids</taxon>
        <taxon>Myrtales</taxon>
        <taxon>Lythraceae</taxon>
        <taxon>Trapa</taxon>
    </lineage>
</organism>
<dbReference type="SUPFAM" id="SSF118290">
    <property type="entry name" value="WRKY DNA-binding domain"/>
    <property type="match status" value="2"/>
</dbReference>
<feature type="region of interest" description="Disordered" evidence="7">
    <location>
        <begin position="262"/>
        <end position="305"/>
    </location>
</feature>
<feature type="compositionally biased region" description="Acidic residues" evidence="7">
    <location>
        <begin position="16"/>
        <end position="27"/>
    </location>
</feature>
<comment type="caution">
    <text evidence="9">The sequence shown here is derived from an EMBL/GenBank/DDBJ whole genome shotgun (WGS) entry which is preliminary data.</text>
</comment>
<evidence type="ECO:0000256" key="1">
    <source>
        <dbReference type="ARBA" id="ARBA00004123"/>
    </source>
</evidence>
<evidence type="ECO:0000256" key="6">
    <source>
        <dbReference type="ARBA" id="ARBA00023242"/>
    </source>
</evidence>
<evidence type="ECO:0000256" key="7">
    <source>
        <dbReference type="SAM" id="MobiDB-lite"/>
    </source>
</evidence>
<dbReference type="FunFam" id="2.20.25.80:FF:000006">
    <property type="entry name" value="WRKY transcription factor"/>
    <property type="match status" value="1"/>
</dbReference>
<evidence type="ECO:0000259" key="8">
    <source>
        <dbReference type="PROSITE" id="PS50811"/>
    </source>
</evidence>
<dbReference type="SMART" id="SM00774">
    <property type="entry name" value="WRKY"/>
    <property type="match status" value="2"/>
</dbReference>
<evidence type="ECO:0000256" key="4">
    <source>
        <dbReference type="ARBA" id="ARBA00023125"/>
    </source>
</evidence>
<dbReference type="GO" id="GO:0005634">
    <property type="term" value="C:nucleus"/>
    <property type="evidence" value="ECO:0007669"/>
    <property type="project" value="UniProtKB-SubCell"/>
</dbReference>
<protein>
    <recommendedName>
        <fullName evidence="8">WRKY domain-containing protein</fullName>
    </recommendedName>
</protein>
<dbReference type="Gene3D" id="2.20.25.80">
    <property type="entry name" value="WRKY domain"/>
    <property type="match status" value="2"/>
</dbReference>
<dbReference type="EMBL" id="JAXIOK010000002">
    <property type="protein sequence ID" value="KAK4777929.1"/>
    <property type="molecule type" value="Genomic_DNA"/>
</dbReference>
<feature type="compositionally biased region" description="Polar residues" evidence="7">
    <location>
        <begin position="263"/>
        <end position="272"/>
    </location>
</feature>
<evidence type="ECO:0000256" key="2">
    <source>
        <dbReference type="ARBA" id="ARBA00022737"/>
    </source>
</evidence>
<keyword evidence="3" id="KW-0805">Transcription regulation</keyword>
<feature type="region of interest" description="Disordered" evidence="7">
    <location>
        <begin position="1"/>
        <end position="42"/>
    </location>
</feature>
<feature type="compositionally biased region" description="Basic and acidic residues" evidence="7">
    <location>
        <begin position="273"/>
        <end position="294"/>
    </location>
</feature>
<keyword evidence="5" id="KW-0804">Transcription</keyword>
<dbReference type="GO" id="GO:0003700">
    <property type="term" value="F:DNA-binding transcription factor activity"/>
    <property type="evidence" value="ECO:0007669"/>
    <property type="project" value="InterPro"/>
</dbReference>
<feature type="domain" description="WRKY" evidence="8">
    <location>
        <begin position="149"/>
        <end position="206"/>
    </location>
</feature>
<dbReference type="PANTHER" id="PTHR31221">
    <property type="entry name" value="WRKY TRANSCRIPTION FACTOR PROTEIN 1-RELATED"/>
    <property type="match status" value="1"/>
</dbReference>
<name>A0AAN7L5H6_9MYRT</name>
<dbReference type="InterPro" id="IPR044810">
    <property type="entry name" value="WRKY_plant"/>
</dbReference>
<keyword evidence="6" id="KW-0539">Nucleus</keyword>
<dbReference type="Proteomes" id="UP001345219">
    <property type="component" value="Chromosome 14"/>
</dbReference>
<dbReference type="GO" id="GO:0043565">
    <property type="term" value="F:sequence-specific DNA binding"/>
    <property type="evidence" value="ECO:0007669"/>
    <property type="project" value="InterPro"/>
</dbReference>
<evidence type="ECO:0000313" key="10">
    <source>
        <dbReference type="Proteomes" id="UP001345219"/>
    </source>
</evidence>
<accession>A0AAN7L5H6</accession>
<dbReference type="PANTHER" id="PTHR31221:SF150">
    <property type="entry name" value="WRKY TRANSCRIPTION FACTOR 32-RELATED"/>
    <property type="match status" value="1"/>
</dbReference>
<proteinExistence type="predicted"/>
<keyword evidence="2" id="KW-0677">Repeat</keyword>
<sequence>MAERQKERFRALEMENSTEDSEDTESESDSRSVSYEQLKDLPPLKESRFGQFLQSTRGNAMAISWNEVKNATEVSALHLTQDNHISGLPGNSTQREESKEQDVISHQDSMTGISVSNDGNTGGAVTHLQICSSHKLSVSSAVLKPSSRDGYNWRKYGQKQVKNPQGSRSYFRCTDSRCYAKKIEFSDDLGQLRETIYKSQHNHDPPKKVNSARQSRIVKTVAPTKQSKATKYPIQLLNESNPSTTSREAVLDMSMVPKGRTLDLTSFNQDAKTTPKGEDSLESGSKDRGRKKDLSYSSPVLQPGKNPKVVVHVAGDVGISNDGYRWRKYGQKMVKGKLHPRNYYRCTSAGCLVRKHIETADDNAGAVIITYKGTHDHNMPVPKKRHGLPSSPLLAATSTSSQCSSVCKKPAPTQWSANEEGDLTRDTLELGGENAMESAQTLLSIGIEIKPV</sequence>
<reference evidence="9 10" key="1">
    <citation type="journal article" date="2023" name="Hortic Res">
        <title>Pangenome of water caltrop reveals structural variations and asymmetric subgenome divergence after allopolyploidization.</title>
        <authorList>
            <person name="Zhang X."/>
            <person name="Chen Y."/>
            <person name="Wang L."/>
            <person name="Yuan Y."/>
            <person name="Fang M."/>
            <person name="Shi L."/>
            <person name="Lu R."/>
            <person name="Comes H.P."/>
            <person name="Ma Y."/>
            <person name="Chen Y."/>
            <person name="Huang G."/>
            <person name="Zhou Y."/>
            <person name="Zheng Z."/>
            <person name="Qiu Y."/>
        </authorList>
    </citation>
    <scope>NUCLEOTIDE SEQUENCE [LARGE SCALE GENOMIC DNA]</scope>
    <source>
        <tissue evidence="9">Roots</tissue>
    </source>
</reference>
<gene>
    <name evidence="9" type="ORF">SAY87_018116</name>
</gene>
<evidence type="ECO:0000256" key="3">
    <source>
        <dbReference type="ARBA" id="ARBA00023015"/>
    </source>
</evidence>
<dbReference type="InterPro" id="IPR036576">
    <property type="entry name" value="WRKY_dom_sf"/>
</dbReference>
<keyword evidence="10" id="KW-1185">Reference proteome</keyword>
<evidence type="ECO:0000313" key="9">
    <source>
        <dbReference type="EMBL" id="KAK4777929.1"/>
    </source>
</evidence>
<dbReference type="Pfam" id="PF03106">
    <property type="entry name" value="WRKY"/>
    <property type="match status" value="2"/>
</dbReference>
<dbReference type="AlphaFoldDB" id="A0AAN7L5H6"/>
<comment type="subcellular location">
    <subcellularLocation>
        <location evidence="1">Nucleus</location>
    </subcellularLocation>
</comment>